<comment type="caution">
    <text evidence="1">The sequence shown here is derived from an EMBL/GenBank/DDBJ whole genome shotgun (WGS) entry which is preliminary data.</text>
</comment>
<proteinExistence type="predicted"/>
<dbReference type="EMBL" id="CAJNIZ010021258">
    <property type="protein sequence ID" value="CAE7450169.1"/>
    <property type="molecule type" value="Genomic_DNA"/>
</dbReference>
<sequence length="521" mass="58674">MPGGRDLVDEVTDAYCAAWKLYAGEVSEGQQEMWDLKRLAQGHGSCGNELQSLTRNLQRVGRCANIPIDQIPVPYFSQGLQMHSFISLRAMLRFMLTSGYSKKILGGYDVSTEESQVCLRQFWRKYQRVDPGHPLFGHRPLEDTVPLLIHGDEGTGKRRHPVWTLATKAVLNERAASMHRYFLYTVVPHELYRGYNKGTTQPNECLDAILQHYCLEARGLFDQGISLDSGRTLYFAFVGVVGDLPFQAKVWKQERNWQSQNMCPFCFATQDELGELVGVPGWHTDDPGPEPAATPISQLPGMGVAWKAWYDIFHLGHLGVARHFYSSTTVLACEFGLFGADRALQGKLNKAYEDFRAFCRLEGETPLAKEFTKDNLHCAETSFPDTSFKASDGVLIMKWLEYFLDLPWEFDQEGVLQCGLETVAAYNAFYRCCWQAQLCRSDFCYDESREIPGRLFGAGQVVFQSDEMPLCPGAKASLLEASLVRFAALAFRSDSCVHLEPCHAGNALWGGFHRQDQPAYA</sequence>
<protein>
    <submittedName>
        <fullName evidence="1">Uncharacterized protein</fullName>
    </submittedName>
</protein>
<organism evidence="1 2">
    <name type="scientific">Symbiodinium pilosum</name>
    <name type="common">Dinoflagellate</name>
    <dbReference type="NCBI Taxonomy" id="2952"/>
    <lineage>
        <taxon>Eukaryota</taxon>
        <taxon>Sar</taxon>
        <taxon>Alveolata</taxon>
        <taxon>Dinophyceae</taxon>
        <taxon>Suessiales</taxon>
        <taxon>Symbiodiniaceae</taxon>
        <taxon>Symbiodinium</taxon>
    </lineage>
</organism>
<dbReference type="OrthoDB" id="445658at2759"/>
<name>A0A812RRT0_SYMPI</name>
<accession>A0A812RRT0</accession>
<keyword evidence="2" id="KW-1185">Reference proteome</keyword>
<reference evidence="1" key="1">
    <citation type="submission" date="2021-02" db="EMBL/GenBank/DDBJ databases">
        <authorList>
            <person name="Dougan E. K."/>
            <person name="Rhodes N."/>
            <person name="Thang M."/>
            <person name="Chan C."/>
        </authorList>
    </citation>
    <scope>NUCLEOTIDE SEQUENCE</scope>
</reference>
<evidence type="ECO:0000313" key="1">
    <source>
        <dbReference type="EMBL" id="CAE7450169.1"/>
    </source>
</evidence>
<evidence type="ECO:0000313" key="2">
    <source>
        <dbReference type="Proteomes" id="UP000649617"/>
    </source>
</evidence>
<dbReference type="AlphaFoldDB" id="A0A812RRT0"/>
<gene>
    <name evidence="1" type="ORF">SPIL2461_LOCUS11024</name>
</gene>
<dbReference type="Proteomes" id="UP000649617">
    <property type="component" value="Unassembled WGS sequence"/>
</dbReference>